<dbReference type="PANTHER" id="PTHR33706">
    <property type="entry name" value="MORN VARIANT REPEAT PROTEIN"/>
    <property type="match status" value="1"/>
</dbReference>
<dbReference type="Gene3D" id="2.20.110.10">
    <property type="entry name" value="Histone H3 K4-specific methyltransferase SET7/9 N-terminal domain"/>
    <property type="match status" value="3"/>
</dbReference>
<accession>A0A4R2F6N5</accession>
<comment type="caution">
    <text evidence="2">The sequence shown here is derived from an EMBL/GenBank/DDBJ whole genome shotgun (WGS) entry which is preliminary data.</text>
</comment>
<evidence type="ECO:0000313" key="3">
    <source>
        <dbReference type="Proteomes" id="UP000294830"/>
    </source>
</evidence>
<dbReference type="RefSeq" id="WP_165876944.1">
    <property type="nucleotide sequence ID" value="NZ_SLWB01000001.1"/>
</dbReference>
<keyword evidence="3" id="KW-1185">Reference proteome</keyword>
<dbReference type="SUPFAM" id="SSF82185">
    <property type="entry name" value="Histone H3 K4-specific methyltransferase SET7/9 N-terminal domain"/>
    <property type="match status" value="2"/>
</dbReference>
<name>A0A4R2F6N5_9BACT</name>
<sequence>MKFIFFLVGCFLCCAMSVSAQQDTVFNQKNAKGQKIGWWKKTYEDSTIQYIAFFENDKPVGVVKRYSKNGKIKSILNYVPNSNIVDAQLFNADGILLAKGKYENSKKVGEWITFYSDGEIMYVDNYKNNLKEGKSNGYYKNGAVMFKYQYANGCRVGVALQYYSNGTLMEELTYNQVGKPVGPYRAYYDNNAKRIVGLYVNGDKEGEWITFNQGGTVFSKVFYKNGYPTITDDMVKKETEMLNSFRKMKGQLQEPTESDFLR</sequence>
<keyword evidence="1" id="KW-0732">Signal</keyword>
<evidence type="ECO:0000313" key="2">
    <source>
        <dbReference type="EMBL" id="TCN72890.1"/>
    </source>
</evidence>
<dbReference type="InterPro" id="IPR011652">
    <property type="entry name" value="MORN_2"/>
</dbReference>
<evidence type="ECO:0000256" key="1">
    <source>
        <dbReference type="SAM" id="SignalP"/>
    </source>
</evidence>
<feature type="signal peptide" evidence="1">
    <location>
        <begin position="1"/>
        <end position="20"/>
    </location>
</feature>
<dbReference type="Pfam" id="PF07661">
    <property type="entry name" value="MORN_2"/>
    <property type="match status" value="4"/>
</dbReference>
<reference evidence="2 3" key="1">
    <citation type="submission" date="2019-03" db="EMBL/GenBank/DDBJ databases">
        <title>Genomic Encyclopedia of Archaeal and Bacterial Type Strains, Phase II (KMG-II): from individual species to whole genera.</title>
        <authorList>
            <person name="Goeker M."/>
        </authorList>
    </citation>
    <scope>NUCLEOTIDE SEQUENCE [LARGE SCALE GENOMIC DNA]</scope>
    <source>
        <strain evidence="2 3">RL-C</strain>
    </source>
</reference>
<proteinExistence type="predicted"/>
<dbReference type="PANTHER" id="PTHR33706:SF1">
    <property type="entry name" value="TPR REPEAT PROTEIN"/>
    <property type="match status" value="1"/>
</dbReference>
<organism evidence="2 3">
    <name type="scientific">Acetobacteroides hydrogenigenes</name>
    <dbReference type="NCBI Taxonomy" id="979970"/>
    <lineage>
        <taxon>Bacteria</taxon>
        <taxon>Pseudomonadati</taxon>
        <taxon>Bacteroidota</taxon>
        <taxon>Bacteroidia</taxon>
        <taxon>Bacteroidales</taxon>
        <taxon>Rikenellaceae</taxon>
        <taxon>Acetobacteroides</taxon>
    </lineage>
</organism>
<dbReference type="EMBL" id="SLWB01000001">
    <property type="protein sequence ID" value="TCN72890.1"/>
    <property type="molecule type" value="Genomic_DNA"/>
</dbReference>
<protein>
    <submittedName>
        <fullName evidence="2">Antitoxin component YwqK of YwqJK toxin-antitoxin module</fullName>
    </submittedName>
</protein>
<gene>
    <name evidence="2" type="ORF">CLV25_101108</name>
</gene>
<dbReference type="Proteomes" id="UP000294830">
    <property type="component" value="Unassembled WGS sequence"/>
</dbReference>
<dbReference type="AlphaFoldDB" id="A0A4R2F6N5"/>
<feature type="chain" id="PRO_5020878695" evidence="1">
    <location>
        <begin position="21"/>
        <end position="262"/>
    </location>
</feature>